<dbReference type="AlphaFoldDB" id="A0AB39I212"/>
<gene>
    <name evidence="7" type="ORF">AB4Y39_02770</name>
</gene>
<dbReference type="InterPro" id="IPR007016">
    <property type="entry name" value="O-antigen_ligase-rel_domated"/>
</dbReference>
<dbReference type="InterPro" id="IPR051533">
    <property type="entry name" value="WaaL-like"/>
</dbReference>
<evidence type="ECO:0000259" key="6">
    <source>
        <dbReference type="Pfam" id="PF04932"/>
    </source>
</evidence>
<feature type="transmembrane region" description="Helical" evidence="5">
    <location>
        <begin position="102"/>
        <end position="122"/>
    </location>
</feature>
<feature type="transmembrane region" description="Helical" evidence="5">
    <location>
        <begin position="134"/>
        <end position="153"/>
    </location>
</feature>
<keyword evidence="7" id="KW-0436">Ligase</keyword>
<protein>
    <submittedName>
        <fullName evidence="7">O-antigen ligase family protein</fullName>
    </submittedName>
</protein>
<feature type="transmembrane region" description="Helical" evidence="5">
    <location>
        <begin position="207"/>
        <end position="224"/>
    </location>
</feature>
<feature type="transmembrane region" description="Helical" evidence="5">
    <location>
        <begin position="21"/>
        <end position="42"/>
    </location>
</feature>
<evidence type="ECO:0000256" key="3">
    <source>
        <dbReference type="ARBA" id="ARBA00022989"/>
    </source>
</evidence>
<feature type="transmembrane region" description="Helical" evidence="5">
    <location>
        <begin position="362"/>
        <end position="379"/>
    </location>
</feature>
<feature type="transmembrane region" description="Helical" evidence="5">
    <location>
        <begin position="290"/>
        <end position="314"/>
    </location>
</feature>
<reference evidence="7" key="1">
    <citation type="submission" date="2024-07" db="EMBL/GenBank/DDBJ databases">
        <title>Identification and characteristics of a novel species of coltsfoot's symbiotic bacteria.</title>
        <authorList>
            <person name="Juszczyk A."/>
            <person name="Jasielczuk I."/>
            <person name="Gurgul A."/>
            <person name="Rogala M."/>
            <person name="Kowalczyk A."/>
            <person name="Szmatola T."/>
            <person name="Kosecka-Strojek M."/>
            <person name="Arent Z."/>
            <person name="Latowski D."/>
        </authorList>
    </citation>
    <scope>NUCLEOTIDE SEQUENCE</scope>
    <source>
        <strain evidence="7">Hg7Tf</strain>
    </source>
</reference>
<dbReference type="GO" id="GO:0016874">
    <property type="term" value="F:ligase activity"/>
    <property type="evidence" value="ECO:0007669"/>
    <property type="project" value="UniProtKB-KW"/>
</dbReference>
<evidence type="ECO:0000313" key="7">
    <source>
        <dbReference type="EMBL" id="XDK37632.1"/>
    </source>
</evidence>
<feature type="transmembrane region" description="Helical" evidence="5">
    <location>
        <begin position="252"/>
        <end position="270"/>
    </location>
</feature>
<feature type="transmembrane region" description="Helical" evidence="5">
    <location>
        <begin position="335"/>
        <end position="356"/>
    </location>
</feature>
<feature type="transmembrane region" description="Helical" evidence="5">
    <location>
        <begin position="230"/>
        <end position="245"/>
    </location>
</feature>
<dbReference type="GO" id="GO:0016020">
    <property type="term" value="C:membrane"/>
    <property type="evidence" value="ECO:0007669"/>
    <property type="project" value="UniProtKB-SubCell"/>
</dbReference>
<feature type="transmembrane region" description="Helical" evidence="5">
    <location>
        <begin position="391"/>
        <end position="409"/>
    </location>
</feature>
<evidence type="ECO:0000256" key="4">
    <source>
        <dbReference type="ARBA" id="ARBA00023136"/>
    </source>
</evidence>
<evidence type="ECO:0000256" key="1">
    <source>
        <dbReference type="ARBA" id="ARBA00004141"/>
    </source>
</evidence>
<accession>A0AB39I212</accession>
<sequence>MNERRIIAMAADLKKIDWSAGMLWALAIGFFIQISGKVWMVSGSGRNAQIYLWLLLPALIFSCHKLISRRGSWPDRQYLPWALFLGWVALSALWATNSETSAQSFIKRGLLIGLYLVAIHLLLNRHEDFFRRALLAGVVVVALGALVSLIYQYGVLNRPMAYRAFRIDRMGISNFANYGWPVAAGIFNGAVATWAIGVAIDKKTNKWAAAAWFMVFAVLAVYVLMTGTRGAWFALFGSCLFAVVMQKSKRGIWGIGLCILFVLGVSFFLWEQILIEVEKRQFSGRGSIWVYYFEAMAGHWLLGHGLGTPFTYIWPNGKTISPHAHSLYLQQIYDSGMVSFGLMIAGLSSLCCKAWCLRNNTWIRLAFPALVFALIAMLTDVERIFTRPSDYWTVFWLPVAVLLAVPSRVEQS</sequence>
<dbReference type="RefSeq" id="WP_368491589.1">
    <property type="nucleotide sequence ID" value="NZ_CP162607.1"/>
</dbReference>
<feature type="transmembrane region" description="Helical" evidence="5">
    <location>
        <begin position="178"/>
        <end position="200"/>
    </location>
</feature>
<dbReference type="PANTHER" id="PTHR37422">
    <property type="entry name" value="TEICHURONIC ACID BIOSYNTHESIS PROTEIN TUAE"/>
    <property type="match status" value="1"/>
</dbReference>
<comment type="subcellular location">
    <subcellularLocation>
        <location evidence="1">Membrane</location>
        <topology evidence="1">Multi-pass membrane protein</topology>
    </subcellularLocation>
</comment>
<feature type="transmembrane region" description="Helical" evidence="5">
    <location>
        <begin position="79"/>
        <end position="96"/>
    </location>
</feature>
<keyword evidence="2 5" id="KW-0812">Transmembrane</keyword>
<dbReference type="EMBL" id="CP162607">
    <property type="protein sequence ID" value="XDK37632.1"/>
    <property type="molecule type" value="Genomic_DNA"/>
</dbReference>
<dbReference type="Pfam" id="PF04932">
    <property type="entry name" value="Wzy_C"/>
    <property type="match status" value="1"/>
</dbReference>
<organism evidence="7">
    <name type="scientific">Pseudomonas sp. Hg7Tf</name>
    <dbReference type="NCBI Taxonomy" id="3236988"/>
    <lineage>
        <taxon>Bacteria</taxon>
        <taxon>Pseudomonadati</taxon>
        <taxon>Pseudomonadota</taxon>
        <taxon>Gammaproteobacteria</taxon>
        <taxon>Pseudomonadales</taxon>
        <taxon>Pseudomonadaceae</taxon>
        <taxon>Pseudomonas</taxon>
    </lineage>
</organism>
<proteinExistence type="predicted"/>
<evidence type="ECO:0000256" key="5">
    <source>
        <dbReference type="SAM" id="Phobius"/>
    </source>
</evidence>
<keyword evidence="4 5" id="KW-0472">Membrane</keyword>
<feature type="domain" description="O-antigen ligase-related" evidence="6">
    <location>
        <begin position="215"/>
        <end position="342"/>
    </location>
</feature>
<evidence type="ECO:0000256" key="2">
    <source>
        <dbReference type="ARBA" id="ARBA00022692"/>
    </source>
</evidence>
<dbReference type="PANTHER" id="PTHR37422:SF13">
    <property type="entry name" value="LIPOPOLYSACCHARIDE BIOSYNTHESIS PROTEIN PA4999-RELATED"/>
    <property type="match status" value="1"/>
</dbReference>
<keyword evidence="3 5" id="KW-1133">Transmembrane helix</keyword>
<name>A0AB39I212_9PSED</name>